<dbReference type="Gene3D" id="2.60.40.420">
    <property type="entry name" value="Cupredoxins - blue copper proteins"/>
    <property type="match status" value="3"/>
</dbReference>
<keyword evidence="15" id="KW-1185">Reference proteome</keyword>
<keyword evidence="4" id="KW-0560">Oxidoreductase</keyword>
<gene>
    <name evidence="14" type="ORF">GCM10009539_41350</name>
</gene>
<dbReference type="CDD" id="cd04232">
    <property type="entry name" value="CuRO_1_CueO_FtsP"/>
    <property type="match status" value="1"/>
</dbReference>
<dbReference type="PROSITE" id="PS51318">
    <property type="entry name" value="TAT"/>
    <property type="match status" value="1"/>
</dbReference>
<dbReference type="Proteomes" id="UP001500967">
    <property type="component" value="Unassembled WGS sequence"/>
</dbReference>
<keyword evidence="10" id="KW-1133">Transmembrane helix</keyword>
<dbReference type="InterPro" id="IPR002355">
    <property type="entry name" value="Cu_oxidase_Cu_BS"/>
</dbReference>
<evidence type="ECO:0000313" key="14">
    <source>
        <dbReference type="EMBL" id="GAA0251908.1"/>
    </source>
</evidence>
<dbReference type="Pfam" id="PF07731">
    <property type="entry name" value="Cu-oxidase_2"/>
    <property type="match status" value="1"/>
</dbReference>
<evidence type="ECO:0000256" key="10">
    <source>
        <dbReference type="SAM" id="Phobius"/>
    </source>
</evidence>
<dbReference type="PANTHER" id="PTHR48267">
    <property type="entry name" value="CUPREDOXIN SUPERFAMILY PROTEIN"/>
    <property type="match status" value="1"/>
</dbReference>
<dbReference type="Pfam" id="PF07732">
    <property type="entry name" value="Cu-oxidase_3"/>
    <property type="match status" value="1"/>
</dbReference>
<evidence type="ECO:0000256" key="2">
    <source>
        <dbReference type="ARBA" id="ARBA00011245"/>
    </source>
</evidence>
<keyword evidence="10" id="KW-0472">Membrane</keyword>
<reference evidence="14 15" key="1">
    <citation type="journal article" date="2019" name="Int. J. Syst. Evol. Microbiol.">
        <title>The Global Catalogue of Microorganisms (GCM) 10K type strain sequencing project: providing services to taxonomists for standard genome sequencing and annotation.</title>
        <authorList>
            <consortium name="The Broad Institute Genomics Platform"/>
            <consortium name="The Broad Institute Genome Sequencing Center for Infectious Disease"/>
            <person name="Wu L."/>
            <person name="Ma J."/>
        </authorList>
    </citation>
    <scope>NUCLEOTIDE SEQUENCE [LARGE SCALE GENOMIC DNA]</scope>
    <source>
        <strain evidence="14 15">JCM 10425</strain>
    </source>
</reference>
<sequence length="510" mass="55089">MSGPGRIPSVPGMTTTPTRRAVLRWGAAAAALVVVPSAGLAGFVWADAGRGNVGTLRFRNRLPIPPQLDASTGAALTLRSGESGLLPGRSTPTWGANGAILGPTLRARRGARVSVAVTNRLPETTSLHWHGMHLPAVADGGPHQPIAPGATWRPTWTVEQRAATLWYHPHLHRTTARHVYRGVAGLFLVDDEYSDTLPHDYGVDDVPLIVQDRNVTRDGRLDEANLGFGGLATTGLLGDTILVNGGYDPYVDVVTRRVRFRLVNGSNARVYSFGFADHRAVTLVATDAGWLETPVRCTRLRLSPGERAEIVVEFEPGERVVLRSWPPELGGNVLTQRLAGGDDTFDVVQVRAAATLRPSPAVPERLTTGVRRPAITVAEPFRLELGEFHLNGAVLEHGRIDRRVAPGSVERWEIRNPGQNVHNVHVHGASFHLLDRDGAAPPETERGEKDTVFVPADSTVTLAVRYGTHVDARTPYMYHCHLLAHEDAGMMGQYVVVGSGGVAPAHRHGE</sequence>
<dbReference type="EC" id="1.16.3.4" evidence="5"/>
<comment type="subunit">
    <text evidence="2">Monomer.</text>
</comment>
<accession>A0ABN0UJ87</accession>
<evidence type="ECO:0000256" key="6">
    <source>
        <dbReference type="ARBA" id="ARBA00041027"/>
    </source>
</evidence>
<feature type="domain" description="Plastocyanin-like" evidence="12">
    <location>
        <begin position="377"/>
        <end position="496"/>
    </location>
</feature>
<evidence type="ECO:0000259" key="12">
    <source>
        <dbReference type="Pfam" id="PF07731"/>
    </source>
</evidence>
<organism evidence="14 15">
    <name type="scientific">Cryptosporangium japonicum</name>
    <dbReference type="NCBI Taxonomy" id="80872"/>
    <lineage>
        <taxon>Bacteria</taxon>
        <taxon>Bacillati</taxon>
        <taxon>Actinomycetota</taxon>
        <taxon>Actinomycetes</taxon>
        <taxon>Cryptosporangiales</taxon>
        <taxon>Cryptosporangiaceae</taxon>
        <taxon>Cryptosporangium</taxon>
    </lineage>
</organism>
<evidence type="ECO:0000256" key="4">
    <source>
        <dbReference type="ARBA" id="ARBA00023002"/>
    </source>
</evidence>
<comment type="similarity">
    <text evidence="1">Belongs to the multicopper oxidase family.</text>
</comment>
<dbReference type="InterPro" id="IPR006311">
    <property type="entry name" value="TAT_signal"/>
</dbReference>
<evidence type="ECO:0000256" key="8">
    <source>
        <dbReference type="ARBA" id="ARBA00043090"/>
    </source>
</evidence>
<dbReference type="EMBL" id="BAAAGX010000016">
    <property type="protein sequence ID" value="GAA0251908.1"/>
    <property type="molecule type" value="Genomic_DNA"/>
</dbReference>
<keyword evidence="3" id="KW-0479">Metal-binding</keyword>
<dbReference type="SUPFAM" id="SSF49503">
    <property type="entry name" value="Cupredoxins"/>
    <property type="match status" value="3"/>
</dbReference>
<keyword evidence="10" id="KW-0812">Transmembrane</keyword>
<dbReference type="PROSITE" id="PS00080">
    <property type="entry name" value="MULTICOPPER_OXIDASE2"/>
    <property type="match status" value="1"/>
</dbReference>
<evidence type="ECO:0000313" key="15">
    <source>
        <dbReference type="Proteomes" id="UP001500967"/>
    </source>
</evidence>
<evidence type="ECO:0000256" key="1">
    <source>
        <dbReference type="ARBA" id="ARBA00010609"/>
    </source>
</evidence>
<dbReference type="InterPro" id="IPR001117">
    <property type="entry name" value="Cu-oxidase_2nd"/>
</dbReference>
<evidence type="ECO:0000259" key="11">
    <source>
        <dbReference type="Pfam" id="PF00394"/>
    </source>
</evidence>
<proteinExistence type="inferred from homology"/>
<feature type="transmembrane region" description="Helical" evidence="10">
    <location>
        <begin position="21"/>
        <end position="46"/>
    </location>
</feature>
<evidence type="ECO:0000256" key="3">
    <source>
        <dbReference type="ARBA" id="ARBA00022723"/>
    </source>
</evidence>
<feature type="domain" description="Plastocyanin-like" evidence="11">
    <location>
        <begin position="239"/>
        <end position="315"/>
    </location>
</feature>
<comment type="caution">
    <text evidence="14">The sequence shown here is derived from an EMBL/GenBank/DDBJ whole genome shotgun (WGS) entry which is preliminary data.</text>
</comment>
<evidence type="ECO:0000259" key="13">
    <source>
        <dbReference type="Pfam" id="PF07732"/>
    </source>
</evidence>
<dbReference type="Pfam" id="PF00394">
    <property type="entry name" value="Cu-oxidase"/>
    <property type="match status" value="1"/>
</dbReference>
<dbReference type="PANTHER" id="PTHR48267:SF1">
    <property type="entry name" value="BILIRUBIN OXIDASE"/>
    <property type="match status" value="1"/>
</dbReference>
<dbReference type="InterPro" id="IPR045087">
    <property type="entry name" value="Cu-oxidase_fam"/>
</dbReference>
<dbReference type="InterPro" id="IPR011707">
    <property type="entry name" value="Cu-oxidase-like_N"/>
</dbReference>
<protein>
    <recommendedName>
        <fullName evidence="6">Multicopper oxidase CueO</fullName>
        <ecNumber evidence="5">1.16.3.4</ecNumber>
    </recommendedName>
    <alternativeName>
        <fullName evidence="7">Copper efflux oxidase</fullName>
    </alternativeName>
    <alternativeName>
        <fullName evidence="8">Cuprous oxidase</fullName>
    </alternativeName>
</protein>
<evidence type="ECO:0000256" key="5">
    <source>
        <dbReference type="ARBA" id="ARBA00038978"/>
    </source>
</evidence>
<dbReference type="CDD" id="cd13867">
    <property type="entry name" value="CuRO_2_CueO_FtsP"/>
    <property type="match status" value="1"/>
</dbReference>
<feature type="domain" description="Plastocyanin-like" evidence="13">
    <location>
        <begin position="88"/>
        <end position="192"/>
    </location>
</feature>
<evidence type="ECO:0000256" key="9">
    <source>
        <dbReference type="ARBA" id="ARBA00048092"/>
    </source>
</evidence>
<dbReference type="InterPro" id="IPR008972">
    <property type="entry name" value="Cupredoxin"/>
</dbReference>
<comment type="catalytic activity">
    <reaction evidence="9">
        <text>4 Cu(+) + O2 + 4 H(+) = 4 Cu(2+) + 2 H2O</text>
        <dbReference type="Rhea" id="RHEA:30083"/>
        <dbReference type="ChEBI" id="CHEBI:15377"/>
        <dbReference type="ChEBI" id="CHEBI:15378"/>
        <dbReference type="ChEBI" id="CHEBI:15379"/>
        <dbReference type="ChEBI" id="CHEBI:29036"/>
        <dbReference type="ChEBI" id="CHEBI:49552"/>
        <dbReference type="EC" id="1.16.3.4"/>
    </reaction>
    <physiologicalReaction direction="left-to-right" evidence="9">
        <dbReference type="Rhea" id="RHEA:30084"/>
    </physiologicalReaction>
</comment>
<dbReference type="InterPro" id="IPR011706">
    <property type="entry name" value="Cu-oxidase_C"/>
</dbReference>
<name>A0ABN0UJ87_9ACTN</name>
<evidence type="ECO:0000256" key="7">
    <source>
        <dbReference type="ARBA" id="ARBA00042896"/>
    </source>
</evidence>